<evidence type="ECO:0000313" key="18">
    <source>
        <dbReference type="Proteomes" id="UP000245887"/>
    </source>
</evidence>
<evidence type="ECO:0000313" key="17">
    <source>
        <dbReference type="EMBL" id="PVY75373.1"/>
    </source>
</evidence>
<proteinExistence type="inferred from homology"/>
<dbReference type="InterPro" id="IPR027256">
    <property type="entry name" value="P-typ_ATPase_IB"/>
</dbReference>
<dbReference type="PANTHER" id="PTHR43520:SF5">
    <property type="entry name" value="CATION-TRANSPORTING P-TYPE ATPASE-RELATED"/>
    <property type="match status" value="1"/>
</dbReference>
<dbReference type="InterPro" id="IPR006121">
    <property type="entry name" value="HMA_dom"/>
</dbReference>
<dbReference type="CDD" id="cd00371">
    <property type="entry name" value="HMA"/>
    <property type="match status" value="1"/>
</dbReference>
<keyword evidence="10" id="KW-0460">Magnesium</keyword>
<dbReference type="GO" id="GO:0005507">
    <property type="term" value="F:copper ion binding"/>
    <property type="evidence" value="ECO:0007669"/>
    <property type="project" value="TreeGrafter"/>
</dbReference>
<dbReference type="Gene3D" id="2.70.150.10">
    <property type="entry name" value="Calcium-transporting ATPase, cytoplasmic transduction domain A"/>
    <property type="match status" value="1"/>
</dbReference>
<keyword evidence="9 15" id="KW-0067">ATP-binding</keyword>
<evidence type="ECO:0000256" key="4">
    <source>
        <dbReference type="ARBA" id="ARBA00022475"/>
    </source>
</evidence>
<keyword evidence="3" id="KW-0813">Transport</keyword>
<dbReference type="Gene3D" id="3.30.70.100">
    <property type="match status" value="1"/>
</dbReference>
<dbReference type="NCBIfam" id="TIGR01511">
    <property type="entry name" value="ATPase-IB1_Cu"/>
    <property type="match status" value="1"/>
</dbReference>
<protein>
    <submittedName>
        <fullName evidence="17">Cu2+-exporting ATPase</fullName>
    </submittedName>
</protein>
<dbReference type="SUPFAM" id="SSF81653">
    <property type="entry name" value="Calcium ATPase, transduction domain A"/>
    <property type="match status" value="1"/>
</dbReference>
<evidence type="ECO:0000256" key="14">
    <source>
        <dbReference type="ARBA" id="ARBA00023136"/>
    </source>
</evidence>
<keyword evidence="6 15" id="KW-0812">Transmembrane</keyword>
<evidence type="ECO:0000256" key="5">
    <source>
        <dbReference type="ARBA" id="ARBA00022553"/>
    </source>
</evidence>
<keyword evidence="14 15" id="KW-0472">Membrane</keyword>
<dbReference type="SUPFAM" id="SSF56784">
    <property type="entry name" value="HAD-like"/>
    <property type="match status" value="1"/>
</dbReference>
<dbReference type="GO" id="GO:0055070">
    <property type="term" value="P:copper ion homeostasis"/>
    <property type="evidence" value="ECO:0007669"/>
    <property type="project" value="TreeGrafter"/>
</dbReference>
<dbReference type="InterPro" id="IPR036163">
    <property type="entry name" value="HMA_dom_sf"/>
</dbReference>
<feature type="transmembrane region" description="Helical" evidence="15">
    <location>
        <begin position="427"/>
        <end position="449"/>
    </location>
</feature>
<dbReference type="Pfam" id="PF12156">
    <property type="entry name" value="ATPase-cat_bd"/>
    <property type="match status" value="1"/>
</dbReference>
<evidence type="ECO:0000256" key="15">
    <source>
        <dbReference type="RuleBase" id="RU362081"/>
    </source>
</evidence>
<evidence type="ECO:0000256" key="11">
    <source>
        <dbReference type="ARBA" id="ARBA00022967"/>
    </source>
</evidence>
<dbReference type="PROSITE" id="PS00154">
    <property type="entry name" value="ATPASE_E1_E2"/>
    <property type="match status" value="1"/>
</dbReference>
<evidence type="ECO:0000256" key="7">
    <source>
        <dbReference type="ARBA" id="ARBA00022723"/>
    </source>
</evidence>
<dbReference type="SUPFAM" id="SSF81665">
    <property type="entry name" value="Calcium ATPase, transmembrane domain M"/>
    <property type="match status" value="1"/>
</dbReference>
<feature type="transmembrane region" description="Helical" evidence="15">
    <location>
        <begin position="455"/>
        <end position="478"/>
    </location>
</feature>
<dbReference type="InterPro" id="IPR023298">
    <property type="entry name" value="ATPase_P-typ_TM_dom_sf"/>
</dbReference>
<organism evidence="17 18">
    <name type="scientific">Tamilnaduibacter salinus</name>
    <dbReference type="NCBI Taxonomy" id="1484056"/>
    <lineage>
        <taxon>Bacteria</taxon>
        <taxon>Pseudomonadati</taxon>
        <taxon>Pseudomonadota</taxon>
        <taxon>Gammaproteobacteria</taxon>
        <taxon>Pseudomonadales</taxon>
        <taxon>Marinobacteraceae</taxon>
        <taxon>Tamilnaduibacter</taxon>
    </lineage>
</organism>
<dbReference type="PRINTS" id="PR00119">
    <property type="entry name" value="CATATPASE"/>
</dbReference>
<dbReference type="InterPro" id="IPR008250">
    <property type="entry name" value="ATPase_P-typ_transduc_dom_A_sf"/>
</dbReference>
<reference evidence="17 18" key="1">
    <citation type="submission" date="2018-04" db="EMBL/GenBank/DDBJ databases">
        <title>Genomic Encyclopedia of Type Strains, Phase IV (KMG-IV): sequencing the most valuable type-strain genomes for metagenomic binning, comparative biology and taxonomic classification.</title>
        <authorList>
            <person name="Goeker M."/>
        </authorList>
    </citation>
    <scope>NUCLEOTIDE SEQUENCE [LARGE SCALE GENOMIC DNA]</scope>
    <source>
        <strain evidence="17 18">DSM 28688</strain>
    </source>
</reference>
<dbReference type="Pfam" id="PF00702">
    <property type="entry name" value="Hydrolase"/>
    <property type="match status" value="1"/>
</dbReference>
<keyword evidence="4 15" id="KW-1003">Cell membrane</keyword>
<evidence type="ECO:0000256" key="8">
    <source>
        <dbReference type="ARBA" id="ARBA00022741"/>
    </source>
</evidence>
<dbReference type="PROSITE" id="PS50846">
    <property type="entry name" value="HMA_2"/>
    <property type="match status" value="1"/>
</dbReference>
<dbReference type="InterPro" id="IPR001757">
    <property type="entry name" value="P_typ_ATPase"/>
</dbReference>
<dbReference type="Pfam" id="PF00122">
    <property type="entry name" value="E1-E2_ATPase"/>
    <property type="match status" value="1"/>
</dbReference>
<evidence type="ECO:0000256" key="2">
    <source>
        <dbReference type="ARBA" id="ARBA00006024"/>
    </source>
</evidence>
<dbReference type="InterPro" id="IPR036412">
    <property type="entry name" value="HAD-like_sf"/>
</dbReference>
<dbReference type="PRINTS" id="PR00943">
    <property type="entry name" value="CUATPASE"/>
</dbReference>
<dbReference type="InterPro" id="IPR059000">
    <property type="entry name" value="ATPase_P-type_domA"/>
</dbReference>
<evidence type="ECO:0000256" key="3">
    <source>
        <dbReference type="ARBA" id="ARBA00022448"/>
    </source>
</evidence>
<dbReference type="GO" id="GO:0005524">
    <property type="term" value="F:ATP binding"/>
    <property type="evidence" value="ECO:0007669"/>
    <property type="project" value="UniProtKB-UniRule"/>
</dbReference>
<dbReference type="OrthoDB" id="9814270at2"/>
<dbReference type="GO" id="GO:0005886">
    <property type="term" value="C:plasma membrane"/>
    <property type="evidence" value="ECO:0007669"/>
    <property type="project" value="UniProtKB-SubCell"/>
</dbReference>
<dbReference type="InterPro" id="IPR023214">
    <property type="entry name" value="HAD_sf"/>
</dbReference>
<comment type="caution">
    <text evidence="17">The sequence shown here is derived from an EMBL/GenBank/DDBJ whole genome shotgun (WGS) entry which is preliminary data.</text>
</comment>
<feature type="domain" description="HMA" evidence="16">
    <location>
        <begin position="94"/>
        <end position="160"/>
    </location>
</feature>
<dbReference type="AlphaFoldDB" id="A0A2U1CV51"/>
<dbReference type="SUPFAM" id="SSF55008">
    <property type="entry name" value="HMA, heavy metal-associated domain"/>
    <property type="match status" value="1"/>
</dbReference>
<dbReference type="NCBIfam" id="TIGR01494">
    <property type="entry name" value="ATPase_P-type"/>
    <property type="match status" value="2"/>
</dbReference>
<dbReference type="InterPro" id="IPR018303">
    <property type="entry name" value="ATPase_P-typ_P_site"/>
</dbReference>
<dbReference type="EMBL" id="QEKQ01000007">
    <property type="protein sequence ID" value="PVY75373.1"/>
    <property type="molecule type" value="Genomic_DNA"/>
</dbReference>
<evidence type="ECO:0000256" key="12">
    <source>
        <dbReference type="ARBA" id="ARBA00022989"/>
    </source>
</evidence>
<keyword evidence="12 15" id="KW-1133">Transmembrane helix</keyword>
<keyword evidence="7 15" id="KW-0479">Metal-binding</keyword>
<dbReference type="GO" id="GO:0043682">
    <property type="term" value="F:P-type divalent copper transporter activity"/>
    <property type="evidence" value="ECO:0007669"/>
    <property type="project" value="TreeGrafter"/>
</dbReference>
<feature type="transmembrane region" description="Helical" evidence="15">
    <location>
        <begin position="276"/>
        <end position="293"/>
    </location>
</feature>
<dbReference type="NCBIfam" id="TIGR01525">
    <property type="entry name" value="ATPase-IB_hvy"/>
    <property type="match status" value="1"/>
</dbReference>
<feature type="transmembrane region" description="Helical" evidence="15">
    <location>
        <begin position="214"/>
        <end position="231"/>
    </location>
</feature>
<dbReference type="InterPro" id="IPR021993">
    <property type="entry name" value="ATPase-cat-bd"/>
</dbReference>
<dbReference type="Gene3D" id="3.40.1110.10">
    <property type="entry name" value="Calcium-transporting ATPase, cytoplasmic domain N"/>
    <property type="match status" value="1"/>
</dbReference>
<feature type="transmembrane region" description="Helical" evidence="15">
    <location>
        <begin position="779"/>
        <end position="797"/>
    </location>
</feature>
<feature type="transmembrane region" description="Helical" evidence="15">
    <location>
        <begin position="251"/>
        <end position="270"/>
    </location>
</feature>
<name>A0A2U1CV51_9GAMM</name>
<feature type="transmembrane region" description="Helical" evidence="15">
    <location>
        <begin position="179"/>
        <end position="202"/>
    </location>
</feature>
<keyword evidence="8 15" id="KW-0547">Nucleotide-binding</keyword>
<dbReference type="Proteomes" id="UP000245887">
    <property type="component" value="Unassembled WGS sequence"/>
</dbReference>
<evidence type="ECO:0000256" key="10">
    <source>
        <dbReference type="ARBA" id="ARBA00022842"/>
    </source>
</evidence>
<evidence type="ECO:0000256" key="13">
    <source>
        <dbReference type="ARBA" id="ARBA00023065"/>
    </source>
</evidence>
<keyword evidence="13" id="KW-0406">Ion transport</keyword>
<keyword evidence="11" id="KW-1278">Translocase</keyword>
<feature type="transmembrane region" description="Helical" evidence="15">
    <location>
        <begin position="754"/>
        <end position="773"/>
    </location>
</feature>
<evidence type="ECO:0000256" key="1">
    <source>
        <dbReference type="ARBA" id="ARBA00004651"/>
    </source>
</evidence>
<dbReference type="GO" id="GO:0016887">
    <property type="term" value="F:ATP hydrolysis activity"/>
    <property type="evidence" value="ECO:0007669"/>
    <property type="project" value="InterPro"/>
</dbReference>
<evidence type="ECO:0000256" key="9">
    <source>
        <dbReference type="ARBA" id="ARBA00022840"/>
    </source>
</evidence>
<dbReference type="Gene3D" id="3.40.50.1000">
    <property type="entry name" value="HAD superfamily/HAD-like"/>
    <property type="match status" value="1"/>
</dbReference>
<sequence>MATGSCYHCDEPLTGGAAVTLTLRGEPRSFCCEGCRAVCQLIIDEDLDAVYRYRTAPQPTARTLTDTESRRIALYDHELVQRSFVSALPDGKRREASLLISGISCAACIWLLEHHLGQQHGAEHLTVNHTTHRASLIWYPDEVALSDLFRAIHELGYDASPWDASEADHRRQQESRSALIRLCVAGIGGMQSMMLAVPLYFGLIDGVSGNLETFFRWVSLLVATPVVLYSARPFFRNAWRDLRTRHLSMDVPVALAIGLAYSASAVVTVFGGEEVYFESVCMFTFFLSLGRYIEMQARHRAGLSDQAAGSQTPTIANRINGQQEAIVSIHELTPGDHIRLYPGDTIPVDGEVVSGQTTVNEAALTGEYVPVSRQPGDAVHAGTVNGDQPLVIAMTRAGAGTRLAGILRIMDRVQAERPRAARVADRVAAVFVGTLLVVAPLVGLGWWLAGTGRAFDIMLAVLVVTCPCALSLATPTALTSATNALRRRGFLPARGHTLESLATIDTVVFDKTGTLTQGSLTLTGTDALANWSEDDCLSLAAALEVHSEHPVAQAFKPFRRPSWSVDGVRNHVAGGLSGQWQGQTVAIGHAGFLQAQSDLPLPDHAGMIIGLTVGNQLVARFHLDDRLRPDAIETVQALTARGLETHLLSGDRSTHVAEVAQATGIHAWRGECTPEDKLNALKALEHQGHRILMVGDGLNDLPVMAGAHVSVALGRAADLTQLQADAILLRQQLASVPEALTLARRTRRTIRQNLGWALGYNITALPLAAAGIVPPWLAALGMSASSLVVVLNALRLGMASSPGAGYRVTMNPASLPSSNPAR</sequence>
<evidence type="ECO:0000259" key="16">
    <source>
        <dbReference type="PROSITE" id="PS50846"/>
    </source>
</evidence>
<comment type="similarity">
    <text evidence="2 15">Belongs to the cation transport ATPase (P-type) (TC 3.A.3) family. Type IB subfamily.</text>
</comment>
<dbReference type="PANTHER" id="PTHR43520">
    <property type="entry name" value="ATP7, ISOFORM B"/>
    <property type="match status" value="1"/>
</dbReference>
<gene>
    <name evidence="17" type="ORF">C8D92_10790</name>
</gene>
<comment type="subcellular location">
    <subcellularLocation>
        <location evidence="1">Cell membrane</location>
        <topology evidence="1">Multi-pass membrane protein</topology>
    </subcellularLocation>
</comment>
<dbReference type="CDD" id="cd02079">
    <property type="entry name" value="P-type_ATPase_HM"/>
    <property type="match status" value="1"/>
</dbReference>
<dbReference type="RefSeq" id="WP_116919433.1">
    <property type="nucleotide sequence ID" value="NZ_QEKQ01000007.1"/>
</dbReference>
<evidence type="ECO:0000256" key="6">
    <source>
        <dbReference type="ARBA" id="ARBA00022692"/>
    </source>
</evidence>
<dbReference type="NCBIfam" id="TIGR01512">
    <property type="entry name" value="ATPase-IB2_Cd"/>
    <property type="match status" value="1"/>
</dbReference>
<dbReference type="InterPro" id="IPR023299">
    <property type="entry name" value="ATPase_P-typ_cyto_dom_N"/>
</dbReference>
<keyword evidence="5" id="KW-0597">Phosphoprotein</keyword>
<accession>A0A2U1CV51</accession>